<proteinExistence type="predicted"/>
<dbReference type="SUPFAM" id="SSF51735">
    <property type="entry name" value="NAD(P)-binding Rossmann-fold domains"/>
    <property type="match status" value="4"/>
</dbReference>
<dbReference type="FunFam" id="3.40.47.10:FF:000019">
    <property type="entry name" value="Polyketide synthase type I"/>
    <property type="match status" value="2"/>
</dbReference>
<evidence type="ECO:0000259" key="13">
    <source>
        <dbReference type="PROSITE" id="PS52019"/>
    </source>
</evidence>
<dbReference type="Pfam" id="PF00698">
    <property type="entry name" value="Acyl_transf_1"/>
    <property type="match status" value="2"/>
</dbReference>
<accession>A0A223SBA8</accession>
<dbReference type="PROSITE" id="PS50075">
    <property type="entry name" value="CARRIER"/>
    <property type="match status" value="2"/>
</dbReference>
<dbReference type="Pfam" id="PF14765">
    <property type="entry name" value="PS-DH"/>
    <property type="match status" value="2"/>
</dbReference>
<feature type="region of interest" description="C-terminal hotdog fold" evidence="9">
    <location>
        <begin position="1077"/>
        <end position="1215"/>
    </location>
</feature>
<dbReference type="InterPro" id="IPR013968">
    <property type="entry name" value="PKS_KR"/>
</dbReference>
<dbReference type="Gene3D" id="3.10.129.110">
    <property type="entry name" value="Polyketide synthase dehydratase"/>
    <property type="match status" value="2"/>
</dbReference>
<keyword evidence="5" id="KW-0808">Transferase</keyword>
<dbReference type="GO" id="GO:0004315">
    <property type="term" value="F:3-oxoacyl-[acyl-carrier-protein] synthase activity"/>
    <property type="evidence" value="ECO:0007669"/>
    <property type="project" value="InterPro"/>
</dbReference>
<dbReference type="InterPro" id="IPR020806">
    <property type="entry name" value="PKS_PP-bd"/>
</dbReference>
<dbReference type="PROSITE" id="PS00606">
    <property type="entry name" value="KS3_1"/>
    <property type="match status" value="2"/>
</dbReference>
<dbReference type="PANTHER" id="PTHR43775:SF51">
    <property type="entry name" value="INACTIVE PHENOLPHTHIOCEROL SYNTHESIS POLYKETIDE SYNTHASE TYPE I PKS1-RELATED"/>
    <property type="match status" value="1"/>
</dbReference>
<evidence type="ECO:0000259" key="12">
    <source>
        <dbReference type="PROSITE" id="PS52004"/>
    </source>
</evidence>
<dbReference type="InterPro" id="IPR032821">
    <property type="entry name" value="PKS_assoc"/>
</dbReference>
<dbReference type="InterPro" id="IPR014031">
    <property type="entry name" value="Ketoacyl_synth_C"/>
</dbReference>
<evidence type="ECO:0000256" key="9">
    <source>
        <dbReference type="PROSITE-ProRule" id="PRU01363"/>
    </source>
</evidence>
<dbReference type="InterPro" id="IPR014030">
    <property type="entry name" value="Ketoacyl_synth_N"/>
</dbReference>
<dbReference type="KEGG" id="ngv:CDO52_23365"/>
<evidence type="ECO:0000256" key="4">
    <source>
        <dbReference type="ARBA" id="ARBA00022553"/>
    </source>
</evidence>
<dbReference type="InterPro" id="IPR001227">
    <property type="entry name" value="Ac_transferase_dom_sf"/>
</dbReference>
<keyword evidence="8" id="KW-0012">Acyltransferase</keyword>
<dbReference type="InterPro" id="IPR016039">
    <property type="entry name" value="Thiolase-like"/>
</dbReference>
<feature type="domain" description="Carrier" evidence="11">
    <location>
        <begin position="3446"/>
        <end position="3521"/>
    </location>
</feature>
<keyword evidence="7" id="KW-0511">Multifunctional enzyme</keyword>
<protein>
    <submittedName>
        <fullName evidence="14">Beta-ketoacyl synthase</fullName>
    </submittedName>
</protein>
<dbReference type="SMART" id="SM00826">
    <property type="entry name" value="PKS_DH"/>
    <property type="match status" value="2"/>
</dbReference>
<dbReference type="GO" id="GO:0033068">
    <property type="term" value="P:macrolide biosynthetic process"/>
    <property type="evidence" value="ECO:0007669"/>
    <property type="project" value="UniProtKB-ARBA"/>
</dbReference>
<feature type="domain" description="Ketosynthase family 3 (KS3)" evidence="12">
    <location>
        <begin position="1775"/>
        <end position="2187"/>
    </location>
</feature>
<dbReference type="InterPro" id="IPR049551">
    <property type="entry name" value="PKS_DH_C"/>
</dbReference>
<dbReference type="InterPro" id="IPR050091">
    <property type="entry name" value="PKS_NRPS_Biosynth_Enz"/>
</dbReference>
<evidence type="ECO:0000259" key="11">
    <source>
        <dbReference type="PROSITE" id="PS50075"/>
    </source>
</evidence>
<comment type="cofactor">
    <cofactor evidence="1">
        <name>pantetheine 4'-phosphate</name>
        <dbReference type="ChEBI" id="CHEBI:47942"/>
    </cofactor>
</comment>
<dbReference type="Gene3D" id="3.40.50.720">
    <property type="entry name" value="NAD(P)-binding Rossmann-like Domain"/>
    <property type="match status" value="2"/>
</dbReference>
<dbReference type="InterPro" id="IPR055123">
    <property type="entry name" value="SpnB-like_Rossmann"/>
</dbReference>
<evidence type="ECO:0000256" key="5">
    <source>
        <dbReference type="ARBA" id="ARBA00022679"/>
    </source>
</evidence>
<dbReference type="InterPro" id="IPR009081">
    <property type="entry name" value="PP-bd_ACP"/>
</dbReference>
<dbReference type="Pfam" id="PF21089">
    <property type="entry name" value="PKS_DH_N"/>
    <property type="match status" value="2"/>
</dbReference>
<dbReference type="Gene3D" id="3.40.47.10">
    <property type="match status" value="2"/>
</dbReference>
<dbReference type="CDD" id="cd00833">
    <property type="entry name" value="PKS"/>
    <property type="match status" value="2"/>
</dbReference>
<dbReference type="Pfam" id="PF08990">
    <property type="entry name" value="Docking"/>
    <property type="match status" value="1"/>
</dbReference>
<dbReference type="SUPFAM" id="SSF101173">
    <property type="entry name" value="Docking domain B of the erythromycin polyketide synthase (DEBS)"/>
    <property type="match status" value="1"/>
</dbReference>
<dbReference type="SUPFAM" id="SSF52151">
    <property type="entry name" value="FabD/lysophospholipase-like"/>
    <property type="match status" value="2"/>
</dbReference>
<dbReference type="CDD" id="cd08956">
    <property type="entry name" value="KR_3_FAS_SDR_x"/>
    <property type="match status" value="2"/>
</dbReference>
<dbReference type="FunFam" id="3.40.50.720:FF:000381">
    <property type="entry name" value="Probable polyketide synthase pks17"/>
    <property type="match status" value="1"/>
</dbReference>
<dbReference type="Pfam" id="PF16197">
    <property type="entry name" value="KAsynt_C_assoc"/>
    <property type="match status" value="2"/>
</dbReference>
<feature type="active site" description="Proton acceptor; for dehydratase activity" evidence="9">
    <location>
        <position position="970"/>
    </location>
</feature>
<dbReference type="SUPFAM" id="SSF47336">
    <property type="entry name" value="ACP-like"/>
    <property type="match status" value="2"/>
</dbReference>
<evidence type="ECO:0000313" key="15">
    <source>
        <dbReference type="Proteomes" id="UP000215005"/>
    </source>
</evidence>
<sequence>MTNANDDKLRDYLKRATADLQQTRRRLREVEARDHEPIAIVGMACRYPGGATTPEDLWRLVDEGQDVIAGFPTDRGWDVDDLYDPVPGTPGKTYAREGGFLYDAAEFDADFFSISPREAKESDPQQRLLLETSWEAFERAGIDPTQLKGSPTGVFAGLVYHDYAASTTRGAVVSGRVSYTLGLEGPAVTVDTACSSSLVALHLAAQSLRRGETSLALAGGVTVIATPETFVWFSEQRGLSPDGRCRAFDAAADGTGWGEGAGMLLLERLSDAKKNGHPVLALLRGSAINQDGASNGLTAPNGPSQMRVIEQALADAQISAEHVDVVEAHGTGTTLGDPIEAQALLATYGKKRPEDGRPLWLGSIKSNFGHTQAAAGVAGVIKMVMAMRNGRLPKTLHVDEPSPQVEWTAGAVELLAEPVEWPENGHPRRAGVSSFGASGTNSHVILEQAPAAEEGEAAETAADTGEDGATASAPTPGPALPVVPWMLSARTPQALQAQAAKLGERADLTQEADPADVGHALLTTRAAFDHRAVVVGGDRASLTEGLAALAGGEPAPNLVRGTALSDPRMVFVFPGQGSQWVGMAVDLLDSSPAFAERMAECARALKAYVDWDLIDVVRGEPGAPTFDAVDVVQPVLWAVMVSLAEVWRSFGVRPDAVVGHSQGEIAAACVAGALTLDDGAKVVALRSQIIAEKLAGKGGMVSVSAPIARVRELVEGWDGRIQIAVENGPGTVVVCGEVETLDGFLAQMEEEGIRARRVKVDYASHSVFVEEIRDDLLKALEGVRPQPCDTAFYSTVTGGLLDTSELGAEYWYTNLRSTVRFEEVVRGLLEKGFGAFIESSAHPVLTMSIDESVEAAGAAAATIGSLRRDEGGLDQFALSLAEAHVNGVPVDWDPAFAGRSGARVDLPTYAFQREHYWLDSVGGQGGDVRSVGLGSADHPLLGAAVSLAGSDSSVLTGRLAVRSQPWLADHRVGETILFPGIGFVELAIRAGDEVGCGALEELTLEAPLVLPERGGVSLQVVVGGPDASGSRTVDVYSRPDDEDAVDVPWTRHATGLVTSDGSGHGGAQLVEWPPADATPLAVDGAYERLAENGYGYGPVFQGLRAAWQRGDELFAEVELADSAQNDAARFGLHPALLDAAMHVIALTGSTGGGEVMLPFAWSGVDLHAAGATALRVRVDRTRDDVLKLDIADPTGAPVVSVESLALRSISEAQLSAAQSTFHDALFQVEWPTLPVTAAGGDPVAHVAWDAIEDGDEIPSLVLLPSGGGSTPEEVRTATHRVLGVLQEWLAEERFADARLVVATRGAVAVDPEERVTDLAGAAMWGLVRSAQTENPGRVVLVDLDANDETTDLADVLPGIAAAGESQIAVRRSALHTARLTRVPVSAEAADGTGPSDAFGTNGTVLLTGATGMIGSQVAKHLATEHGVRRLLLTSRRGMDAPGAADLKEELAGLGAEVEIAACDAADRDALAALLDGIPDEHPLTGVVHAAGVLDDGVIASLTPERIDAVMRPKVDAAWNLHELTQDLDLSAFVLFSSAAGVIGSPGQGNYAAANAFLDALIARRRADGLPGQSLAWGLWAQSSEMTGQLDDTDKSRISQGGVVPLTCDEGMALFGTATRLATPSVLVPMRLDLKALSSGGAVADLFRGLVRTPARRTANRAAGAASLQERLARIPEADREAAVLEIVLKQVASVVGLSSAASVDPQRAFADLGFDSLMAVELRNGLKDEIGLRLPATLIFDYPTPVRVAQHILTEVSGKVDEAVPSRPVSAQLDDDPIVIVGMSCRFPGGVASPEDLWRLVEEGRDAVSAFPEDRGWGADLYDPEPGAPGKVYTREGGFLYDAADFDPAFFNISPNEALYMDPQQRLLLEASWEAFESAGIDPGALQGSPTGVFAGMMYHDYAANAATGGIASGRVSYTFGLEGPAVTVDTACSSSLVALHWAIQSLRSGECSLALAGGVAVMATPEVFVEFASQRGLSPDGRCKSFAGSADGAGWSEGVGMLVVERLSDAKKNGHAVLAVVRGSAVNQDGASNGLTAPNGPSQRRVIRQALAGAGLSAGEVDVVEAHGTGTTLGDPIEAQALMATYGQERPESGEPLWLGSIKSNIGHAQAAAGVAGAIKMIEAIRRGQLPKTLHVDEPTPQVDWSEGAVELLTEQREWPENGHPRRAGISSFGISGTNAHVILEQAPSEHASAARDETPEGEAAGDVVSGEEAPLPVTPWVLSGRSAKALRAQAERLKAFVSERDELTGIDVAYSLATTRVPLEHRAAVVGADREELLRGLDTVISGETRPNVVEGTARDGKIAFLFSGQGAQRLGMGRELYAAFPVFAEAFDAVVAGLDAHLDRPLKEIVWAEEGSDAAELLNQTAYTQTALFAIEVALFRLVESWGIRPDFLAGHSIGELAAAHVAGVLSLEDACALVAARGRLMQKLPSGGAMVAIQTTEEAVTSELAGLEAKVSIAAINGPSSVVVSGEEDAVFQIAERFKEQGRKTSRLTVSHAFHSPLMEPMLDEFRAVAERLTYGTPTIPIVSNLTGAPAPSVDLGDIGVKNGAETPISPRSTVDVGSAEYWVRHVREAVRFADGVRALESEGVTTFLELGPDGVLTGMARGCVESDSAVLAPAVRKNRPEAVALVTALGTLHVSGVAVDWTQVFAGTGAKRVDLPTYAFQHERYWMDSVGGKGGDVRSVGLGSADHPLLGAAVRLAGSDGVVLSGRLSVGTQPWLADHTVAGSVLFPGTGFVELAVRAGDEVGCGALEELTLEAPLVLPERGGVALQVVVGEPGESGSRSINIYSHGEEESAEEPWTRHATGVIGSSTGTPAFDLVAWPPRGAEPIDLDGFYAGLAADGLDYGPLFRGLRAAWRAGDEIFAEVALPEEAQDEAAQFGLHPAALDAALHAVALTGSTEGVVLPFAWTGVELHAAGASSLRVRVCPARDGEVELQIADPAGGAAATVESLVLRPISPEQLAAARTAVHDSLFRLDWSPVRVGAAEAASWAVLGSTGTELVEALGDKTRNIDDLGAARDTDVVLLPCDGGGSEPEAVRAVTHQVLGVLQSWLAEDRFADARLVVVTRGAVAVGADEDATDLAGAALWGLVRSAQAENPERIVIVDLDEGADTAQRLAAVLASGEPQVAVRGSAILTPRLARVPVGQEAPDGVATGTVLVTGATGTLGALVAKHLVAERGVRRLLLTSRRGMDAPGAADLKEELAGLGAEVEIAACDAADRDALAALLDGIPDEHPLTGVVHAAGVLDDGVIASLTPERIDAVMRPKVDAAWNLHELTQDLDLSAFVLFSSAAGVIGSPGQGNYAAANAFLDALAAHRRAQGRVGHSLAWGLWASAAGMAGDLSDADVQRLSRSGVDALAVDEGLALFDTATGLAEPVLLPMRLNVSALAASAGDVSAIPGVFRGLVRTPARRTAEAGSGAAAATFKQRLAGLSRDERGTVLLDLVRGQAAAILGHSGPEAVEPDWAFSDLGFDSLTAVEFRNQINAATGLRLPATLIFDYPSSQVLADHLVAELAPQDDGDSGAGSSEDRIRVALQAIPLDRLREAGLMDSLLELAGITDVDGPQAADEGDGDGADSIDDIDEMDAESLISMVLDGSDDSDDSDDDATREA</sequence>
<dbReference type="InterPro" id="IPR049900">
    <property type="entry name" value="PKS_mFAS_DH"/>
</dbReference>
<feature type="region of interest" description="N-terminal hotdog fold" evidence="9">
    <location>
        <begin position="938"/>
        <end position="1064"/>
    </location>
</feature>
<dbReference type="InterPro" id="IPR020807">
    <property type="entry name" value="PKS_DH"/>
</dbReference>
<comment type="pathway">
    <text evidence="2">Antibiotic biosynthesis.</text>
</comment>
<keyword evidence="6" id="KW-0045">Antibiotic biosynthesis</keyword>
<dbReference type="InterPro" id="IPR006162">
    <property type="entry name" value="Ppantetheine_attach_site"/>
</dbReference>
<dbReference type="InterPro" id="IPR016036">
    <property type="entry name" value="Malonyl_transacylase_ACP-bd"/>
</dbReference>
<keyword evidence="4" id="KW-0597">Phosphoprotein</keyword>
<dbReference type="InterPro" id="IPR036299">
    <property type="entry name" value="Polyketide_synth_docking_sf"/>
</dbReference>
<dbReference type="PROSITE" id="PS52004">
    <property type="entry name" value="KS3_2"/>
    <property type="match status" value="2"/>
</dbReference>
<dbReference type="SMART" id="SM00823">
    <property type="entry name" value="PKS_PP"/>
    <property type="match status" value="2"/>
</dbReference>
<dbReference type="InterPro" id="IPR014043">
    <property type="entry name" value="Acyl_transferase_dom"/>
</dbReference>
<dbReference type="Pfam" id="PF08659">
    <property type="entry name" value="KR"/>
    <property type="match status" value="2"/>
</dbReference>
<dbReference type="SMART" id="SM00825">
    <property type="entry name" value="PKS_KS"/>
    <property type="match status" value="2"/>
</dbReference>
<dbReference type="InterPro" id="IPR018201">
    <property type="entry name" value="Ketoacyl_synth_AS"/>
</dbReference>
<dbReference type="InterPro" id="IPR020841">
    <property type="entry name" value="PKS_Beta-ketoAc_synthase_dom"/>
</dbReference>
<dbReference type="Gene3D" id="1.10.1200.10">
    <property type="entry name" value="ACP-like"/>
    <property type="match status" value="2"/>
</dbReference>
<dbReference type="OrthoDB" id="4537517at2"/>
<organism evidence="14 15">
    <name type="scientific">Nocardiopsis gilva YIM 90087</name>
    <dbReference type="NCBI Taxonomy" id="1235441"/>
    <lineage>
        <taxon>Bacteria</taxon>
        <taxon>Bacillati</taxon>
        <taxon>Actinomycetota</taxon>
        <taxon>Actinomycetes</taxon>
        <taxon>Streptosporangiales</taxon>
        <taxon>Nocardiopsidaceae</taxon>
        <taxon>Nocardiopsis</taxon>
    </lineage>
</organism>
<dbReference type="Gene3D" id="3.40.366.10">
    <property type="entry name" value="Malonyl-Coenzyme A Acyl Carrier Protein, domain 2"/>
    <property type="match status" value="2"/>
</dbReference>
<dbReference type="InterPro" id="IPR042104">
    <property type="entry name" value="PKS_dehydratase_sf"/>
</dbReference>
<feature type="active site" description="Proton donor; for dehydratase activity" evidence="9">
    <location>
        <position position="1138"/>
    </location>
</feature>
<dbReference type="Gene3D" id="3.30.70.3290">
    <property type="match status" value="2"/>
</dbReference>
<dbReference type="SUPFAM" id="SSF53901">
    <property type="entry name" value="Thiolase-like"/>
    <property type="match status" value="2"/>
</dbReference>
<feature type="region of interest" description="N-terminal hotdog fold" evidence="9">
    <location>
        <begin position="2696"/>
        <end position="2821"/>
    </location>
</feature>
<feature type="domain" description="Ketosynthase family 3 (KS3)" evidence="12">
    <location>
        <begin position="35"/>
        <end position="448"/>
    </location>
</feature>
<feature type="compositionally biased region" description="Low complexity" evidence="10">
    <location>
        <begin position="458"/>
        <end position="474"/>
    </location>
</feature>
<feature type="active site" description="Proton donor; for dehydratase activity" evidence="9">
    <location>
        <position position="2894"/>
    </location>
</feature>
<dbReference type="FunFam" id="1.10.1200.10:FF:000007">
    <property type="entry name" value="Probable polyketide synthase pks17"/>
    <property type="match status" value="2"/>
</dbReference>
<dbReference type="InterPro" id="IPR015083">
    <property type="entry name" value="NorB/c/GfsB-D-like_docking"/>
</dbReference>
<feature type="domain" description="PKS/mFAS DH" evidence="13">
    <location>
        <begin position="2696"/>
        <end position="2969"/>
    </location>
</feature>
<dbReference type="Proteomes" id="UP000215005">
    <property type="component" value="Chromosome"/>
</dbReference>
<dbReference type="PROSITE" id="PS52019">
    <property type="entry name" value="PKS_MFAS_DH"/>
    <property type="match status" value="2"/>
</dbReference>
<evidence type="ECO:0000256" key="10">
    <source>
        <dbReference type="SAM" id="MobiDB-lite"/>
    </source>
</evidence>
<dbReference type="InterPro" id="IPR049552">
    <property type="entry name" value="PKS_DH_N"/>
</dbReference>
<dbReference type="EMBL" id="CP022753">
    <property type="protein sequence ID" value="ASU85343.1"/>
    <property type="molecule type" value="Genomic_DNA"/>
</dbReference>
<keyword evidence="15" id="KW-1185">Reference proteome</keyword>
<reference evidence="14 15" key="1">
    <citation type="submission" date="2017-08" db="EMBL/GenBank/DDBJ databases">
        <title>The complete genome sequence of Nocardiopsis gilva YIM 90087.</title>
        <authorList>
            <person name="Yin M."/>
            <person name="Tang S."/>
        </authorList>
    </citation>
    <scope>NUCLEOTIDE SEQUENCE [LARGE SCALE GENOMIC DNA]</scope>
    <source>
        <strain evidence="14 15">YIM 90087</strain>
    </source>
</reference>
<evidence type="ECO:0000256" key="6">
    <source>
        <dbReference type="ARBA" id="ARBA00023194"/>
    </source>
</evidence>
<dbReference type="FunFam" id="3.40.366.10:FF:000002">
    <property type="entry name" value="Probable polyketide synthase 2"/>
    <property type="match status" value="1"/>
</dbReference>
<dbReference type="PROSITE" id="PS00012">
    <property type="entry name" value="PHOSPHOPANTETHEINE"/>
    <property type="match status" value="1"/>
</dbReference>
<dbReference type="SMART" id="SM00827">
    <property type="entry name" value="PKS_AT"/>
    <property type="match status" value="2"/>
</dbReference>
<feature type="domain" description="PKS/mFAS DH" evidence="13">
    <location>
        <begin position="938"/>
        <end position="1215"/>
    </location>
</feature>
<feature type="region of interest" description="Disordered" evidence="10">
    <location>
        <begin position="451"/>
        <end position="477"/>
    </location>
</feature>
<dbReference type="SUPFAM" id="SSF55048">
    <property type="entry name" value="Probable ACP-binding domain of malonyl-CoA ACP transacylase"/>
    <property type="match status" value="2"/>
</dbReference>
<dbReference type="InterPro" id="IPR057326">
    <property type="entry name" value="KR_dom"/>
</dbReference>
<gene>
    <name evidence="14" type="ORF">CDO52_23365</name>
</gene>
<dbReference type="GO" id="GO:0004312">
    <property type="term" value="F:fatty acid synthase activity"/>
    <property type="evidence" value="ECO:0007669"/>
    <property type="project" value="TreeGrafter"/>
</dbReference>
<dbReference type="Pfam" id="PF22953">
    <property type="entry name" value="SpnB_Rossmann"/>
    <property type="match status" value="2"/>
</dbReference>
<feature type="region of interest" description="Disordered" evidence="10">
    <location>
        <begin position="2190"/>
        <end position="2209"/>
    </location>
</feature>
<dbReference type="SMART" id="SM00822">
    <property type="entry name" value="PKS_KR"/>
    <property type="match status" value="2"/>
</dbReference>
<evidence type="ECO:0000256" key="3">
    <source>
        <dbReference type="ARBA" id="ARBA00022450"/>
    </source>
</evidence>
<dbReference type="GO" id="GO:0031177">
    <property type="term" value="F:phosphopantetheine binding"/>
    <property type="evidence" value="ECO:0007669"/>
    <property type="project" value="InterPro"/>
</dbReference>
<evidence type="ECO:0000256" key="2">
    <source>
        <dbReference type="ARBA" id="ARBA00004792"/>
    </source>
</evidence>
<dbReference type="InterPro" id="IPR036736">
    <property type="entry name" value="ACP-like_sf"/>
</dbReference>
<feature type="domain" description="Carrier" evidence="11">
    <location>
        <begin position="1681"/>
        <end position="1756"/>
    </location>
</feature>
<evidence type="ECO:0000256" key="8">
    <source>
        <dbReference type="ARBA" id="ARBA00023315"/>
    </source>
</evidence>
<dbReference type="PANTHER" id="PTHR43775">
    <property type="entry name" value="FATTY ACID SYNTHASE"/>
    <property type="match status" value="1"/>
</dbReference>
<evidence type="ECO:0000256" key="7">
    <source>
        <dbReference type="ARBA" id="ARBA00023268"/>
    </source>
</evidence>
<dbReference type="Pfam" id="PF00550">
    <property type="entry name" value="PP-binding"/>
    <property type="match status" value="2"/>
</dbReference>
<evidence type="ECO:0000313" key="14">
    <source>
        <dbReference type="EMBL" id="ASU85343.1"/>
    </source>
</evidence>
<dbReference type="InterPro" id="IPR036291">
    <property type="entry name" value="NAD(P)-bd_dom_sf"/>
</dbReference>
<keyword evidence="3" id="KW-0596">Phosphopantetheine</keyword>
<dbReference type="SMART" id="SM01294">
    <property type="entry name" value="PKS_PP_betabranch"/>
    <property type="match status" value="2"/>
</dbReference>
<dbReference type="GO" id="GO:0006633">
    <property type="term" value="P:fatty acid biosynthetic process"/>
    <property type="evidence" value="ECO:0007669"/>
    <property type="project" value="InterPro"/>
</dbReference>
<feature type="compositionally biased region" description="Acidic residues" evidence="10">
    <location>
        <begin position="3575"/>
        <end position="3589"/>
    </location>
</feature>
<name>A0A223SBA8_9ACTN</name>
<feature type="region of interest" description="Disordered" evidence="10">
    <location>
        <begin position="3569"/>
        <end position="3589"/>
    </location>
</feature>
<dbReference type="RefSeq" id="WP_094932705.1">
    <property type="nucleotide sequence ID" value="NZ_CP022753.1"/>
</dbReference>
<feature type="region of interest" description="C-terminal hotdog fold" evidence="9">
    <location>
        <begin position="2833"/>
        <end position="2969"/>
    </location>
</feature>
<dbReference type="Pfam" id="PF02801">
    <property type="entry name" value="Ketoacyl-synt_C"/>
    <property type="match status" value="2"/>
</dbReference>
<evidence type="ECO:0000256" key="1">
    <source>
        <dbReference type="ARBA" id="ARBA00001957"/>
    </source>
</evidence>
<dbReference type="Pfam" id="PF00109">
    <property type="entry name" value="ketoacyl-synt"/>
    <property type="match status" value="2"/>
</dbReference>
<feature type="active site" description="Proton acceptor; for dehydratase activity" evidence="9">
    <location>
        <position position="2728"/>
    </location>
</feature>
<dbReference type="InterPro" id="IPR016035">
    <property type="entry name" value="Acyl_Trfase/lysoPLipase"/>
</dbReference>